<dbReference type="Gene3D" id="1.10.8.60">
    <property type="match status" value="1"/>
</dbReference>
<feature type="modified residue" description="4-aspartylphosphate" evidence="6">
    <location>
        <position position="60"/>
    </location>
</feature>
<keyword evidence="2" id="KW-0067">ATP-binding</keyword>
<dbReference type="Gene3D" id="1.10.10.60">
    <property type="entry name" value="Homeodomain-like"/>
    <property type="match status" value="1"/>
</dbReference>
<dbReference type="InterPro" id="IPR002078">
    <property type="entry name" value="Sigma_54_int"/>
</dbReference>
<evidence type="ECO:0000313" key="10">
    <source>
        <dbReference type="EMBL" id="SHI92727.1"/>
    </source>
</evidence>
<dbReference type="Proteomes" id="UP000184171">
    <property type="component" value="Unassembled WGS sequence"/>
</dbReference>
<evidence type="ECO:0000256" key="5">
    <source>
        <dbReference type="ARBA" id="ARBA00023163"/>
    </source>
</evidence>
<evidence type="ECO:0000256" key="4">
    <source>
        <dbReference type="ARBA" id="ARBA00023125"/>
    </source>
</evidence>
<dbReference type="SMART" id="SM00448">
    <property type="entry name" value="REC"/>
    <property type="match status" value="1"/>
</dbReference>
<evidence type="ECO:0000259" key="8">
    <source>
        <dbReference type="PROSITE" id="PS50110"/>
    </source>
</evidence>
<dbReference type="Gene3D" id="3.40.50.2300">
    <property type="match status" value="1"/>
</dbReference>
<dbReference type="PROSITE" id="PS50045">
    <property type="entry name" value="SIGMA54_INTERACT_4"/>
    <property type="match status" value="1"/>
</dbReference>
<evidence type="ECO:0000256" key="1">
    <source>
        <dbReference type="ARBA" id="ARBA00022741"/>
    </source>
</evidence>
<keyword evidence="3" id="KW-0805">Transcription regulation</keyword>
<evidence type="ECO:0000259" key="9">
    <source>
        <dbReference type="PROSITE" id="PS50931"/>
    </source>
</evidence>
<protein>
    <submittedName>
        <fullName evidence="10">DNA-binding transcriptional response regulator, NtrC family, contains REC, AAA-type ATPase, and a Fis-type DNA-binding domains</fullName>
    </submittedName>
</protein>
<dbReference type="OrthoDB" id="9814761at2"/>
<dbReference type="SMART" id="SM00382">
    <property type="entry name" value="AAA"/>
    <property type="match status" value="1"/>
</dbReference>
<dbReference type="SUPFAM" id="SSF52540">
    <property type="entry name" value="P-loop containing nucleoside triphosphate hydrolases"/>
    <property type="match status" value="1"/>
</dbReference>
<dbReference type="InterPro" id="IPR025662">
    <property type="entry name" value="Sigma_54_int_dom_ATP-bd_1"/>
</dbReference>
<dbReference type="PROSITE" id="PS50931">
    <property type="entry name" value="HTH_LYSR"/>
    <property type="match status" value="1"/>
</dbReference>
<dbReference type="Pfam" id="PF02954">
    <property type="entry name" value="HTH_8"/>
    <property type="match status" value="1"/>
</dbReference>
<dbReference type="InterPro" id="IPR027417">
    <property type="entry name" value="P-loop_NTPase"/>
</dbReference>
<dbReference type="InterPro" id="IPR011006">
    <property type="entry name" value="CheY-like_superfamily"/>
</dbReference>
<keyword evidence="1" id="KW-0547">Nucleotide-binding</keyword>
<feature type="domain" description="Response regulatory" evidence="8">
    <location>
        <begin position="9"/>
        <end position="125"/>
    </location>
</feature>
<accession>A0A1M6F4U3</accession>
<dbReference type="PRINTS" id="PR01590">
    <property type="entry name" value="HTHFIS"/>
</dbReference>
<dbReference type="InterPro" id="IPR002197">
    <property type="entry name" value="HTH_Fis"/>
</dbReference>
<dbReference type="InterPro" id="IPR058031">
    <property type="entry name" value="AAA_lid_NorR"/>
</dbReference>
<dbReference type="Pfam" id="PF00072">
    <property type="entry name" value="Response_reg"/>
    <property type="match status" value="1"/>
</dbReference>
<dbReference type="Gene3D" id="3.40.50.300">
    <property type="entry name" value="P-loop containing nucleotide triphosphate hydrolases"/>
    <property type="match status" value="1"/>
</dbReference>
<evidence type="ECO:0000256" key="2">
    <source>
        <dbReference type="ARBA" id="ARBA00022840"/>
    </source>
</evidence>
<proteinExistence type="predicted"/>
<evidence type="ECO:0000313" key="11">
    <source>
        <dbReference type="Proteomes" id="UP000184171"/>
    </source>
</evidence>
<name>A0A1M6F4U3_MALRU</name>
<dbReference type="SUPFAM" id="SSF52172">
    <property type="entry name" value="CheY-like"/>
    <property type="match status" value="1"/>
</dbReference>
<dbReference type="GO" id="GO:0003700">
    <property type="term" value="F:DNA-binding transcription factor activity"/>
    <property type="evidence" value="ECO:0007669"/>
    <property type="project" value="InterPro"/>
</dbReference>
<dbReference type="EMBL" id="FQZT01000003">
    <property type="protein sequence ID" value="SHI92727.1"/>
    <property type="molecule type" value="Genomic_DNA"/>
</dbReference>
<evidence type="ECO:0000259" key="7">
    <source>
        <dbReference type="PROSITE" id="PS50045"/>
    </source>
</evidence>
<keyword evidence="6" id="KW-0597">Phosphoprotein</keyword>
<dbReference type="Pfam" id="PF00158">
    <property type="entry name" value="Sigma54_activat"/>
    <property type="match status" value="1"/>
</dbReference>
<dbReference type="InterPro" id="IPR001789">
    <property type="entry name" value="Sig_transdc_resp-reg_receiver"/>
</dbReference>
<dbReference type="PANTHER" id="PTHR32071">
    <property type="entry name" value="TRANSCRIPTIONAL REGULATORY PROTEIN"/>
    <property type="match status" value="1"/>
</dbReference>
<dbReference type="GO" id="GO:0043565">
    <property type="term" value="F:sequence-specific DNA binding"/>
    <property type="evidence" value="ECO:0007669"/>
    <property type="project" value="InterPro"/>
</dbReference>
<keyword evidence="5" id="KW-0804">Transcription</keyword>
<dbReference type="PROSITE" id="PS00675">
    <property type="entry name" value="SIGMA54_INTERACT_1"/>
    <property type="match status" value="1"/>
</dbReference>
<dbReference type="GO" id="GO:0005524">
    <property type="term" value="F:ATP binding"/>
    <property type="evidence" value="ECO:0007669"/>
    <property type="project" value="UniProtKB-KW"/>
</dbReference>
<sequence>MENKYPDFSILMVDDELPWLRSLGITLEGPGGFSNLLQTTDSREVTGLLADNDIGLVLLDLTMPHLSGEEVLAQVKQEFPQVQVIIISGMNKLETAVECMQKGAFDYFVKTVDEDRLLDGVRRAVAMIELQRENSRISAKLVSRELESPEAFADTVTRDPGVLAQLAYLESIAVSRQPLLILGESGVGKELIARAAHRLAKVDGPLVSVNVAGLDDNVFSDTLFGHRRGAFTGADQDRGGMIEQAAGGTLFLDEIGDLSAASQVKLLRLLQEGEYYSLGSDRPSRINARIICATHQDLAEAVSAGRFRKDLYFRLQAHQIELPPLRERKEDIPLLLDHFLAQSAIELEKPLPTYPPELKALLGSYSFPGNIRELQAMVHDAVSRHGGGVLSMTTFQERIGSQRTQALPNEGNPFLTMRELPTLTEAGELLVDAALERAEGNQSLAARLLGISQPALSKRLKMRRQQN</sequence>
<dbReference type="GO" id="GO:0000160">
    <property type="term" value="P:phosphorelay signal transduction system"/>
    <property type="evidence" value="ECO:0007669"/>
    <property type="project" value="InterPro"/>
</dbReference>
<dbReference type="InterPro" id="IPR025943">
    <property type="entry name" value="Sigma_54_int_dom_ATP-bd_2"/>
</dbReference>
<dbReference type="Pfam" id="PF25601">
    <property type="entry name" value="AAA_lid_14"/>
    <property type="match status" value="1"/>
</dbReference>
<dbReference type="InterPro" id="IPR025944">
    <property type="entry name" value="Sigma_54_int_dom_CS"/>
</dbReference>
<dbReference type="RefSeq" id="WP_072906647.1">
    <property type="nucleotide sequence ID" value="NZ_FQZT01000003.1"/>
</dbReference>
<feature type="domain" description="HTH lysR-type" evidence="9">
    <location>
        <begin position="439"/>
        <end position="467"/>
    </location>
</feature>
<feature type="domain" description="Sigma-54 factor interaction" evidence="7">
    <location>
        <begin position="155"/>
        <end position="383"/>
    </location>
</feature>
<evidence type="ECO:0000256" key="3">
    <source>
        <dbReference type="ARBA" id="ARBA00023015"/>
    </source>
</evidence>
<gene>
    <name evidence="10" type="ORF">SAMN02745165_01156</name>
</gene>
<dbReference type="STRING" id="1122189.SAMN02745165_01156"/>
<dbReference type="PROSITE" id="PS00688">
    <property type="entry name" value="SIGMA54_INTERACT_3"/>
    <property type="match status" value="1"/>
</dbReference>
<dbReference type="InterPro" id="IPR009057">
    <property type="entry name" value="Homeodomain-like_sf"/>
</dbReference>
<dbReference type="AlphaFoldDB" id="A0A1M6F4U3"/>
<reference evidence="10 11" key="1">
    <citation type="submission" date="2016-11" db="EMBL/GenBank/DDBJ databases">
        <authorList>
            <person name="Jaros S."/>
            <person name="Januszkiewicz K."/>
            <person name="Wedrychowicz H."/>
        </authorList>
    </citation>
    <scope>NUCLEOTIDE SEQUENCE [LARGE SCALE GENOMIC DNA]</scope>
    <source>
        <strain evidence="10 11">DSM 5091</strain>
    </source>
</reference>
<dbReference type="PANTHER" id="PTHR32071:SF13">
    <property type="entry name" value="RESPONSE REGULATOR HSFA"/>
    <property type="match status" value="1"/>
</dbReference>
<dbReference type="FunFam" id="3.40.50.300:FF:000006">
    <property type="entry name" value="DNA-binding transcriptional regulator NtrC"/>
    <property type="match status" value="1"/>
</dbReference>
<dbReference type="PROSITE" id="PS50110">
    <property type="entry name" value="RESPONSE_REGULATORY"/>
    <property type="match status" value="1"/>
</dbReference>
<organism evidence="10 11">
    <name type="scientific">Malonomonas rubra DSM 5091</name>
    <dbReference type="NCBI Taxonomy" id="1122189"/>
    <lineage>
        <taxon>Bacteria</taxon>
        <taxon>Pseudomonadati</taxon>
        <taxon>Thermodesulfobacteriota</taxon>
        <taxon>Desulfuromonadia</taxon>
        <taxon>Desulfuromonadales</taxon>
        <taxon>Geopsychrobacteraceae</taxon>
        <taxon>Malonomonas</taxon>
    </lineage>
</organism>
<keyword evidence="11" id="KW-1185">Reference proteome</keyword>
<dbReference type="PROSITE" id="PS00676">
    <property type="entry name" value="SIGMA54_INTERACT_2"/>
    <property type="match status" value="1"/>
</dbReference>
<evidence type="ECO:0000256" key="6">
    <source>
        <dbReference type="PROSITE-ProRule" id="PRU00169"/>
    </source>
</evidence>
<dbReference type="SUPFAM" id="SSF46689">
    <property type="entry name" value="Homeodomain-like"/>
    <property type="match status" value="1"/>
</dbReference>
<dbReference type="CDD" id="cd00009">
    <property type="entry name" value="AAA"/>
    <property type="match status" value="1"/>
</dbReference>
<dbReference type="InterPro" id="IPR003593">
    <property type="entry name" value="AAA+_ATPase"/>
</dbReference>
<dbReference type="InterPro" id="IPR000847">
    <property type="entry name" value="LysR_HTH_N"/>
</dbReference>
<keyword evidence="4 10" id="KW-0238">DNA-binding</keyword>